<organism evidence="2 3">
    <name type="scientific">Nesterenkonia flava</name>
    <dbReference type="NCBI Taxonomy" id="469799"/>
    <lineage>
        <taxon>Bacteria</taxon>
        <taxon>Bacillati</taxon>
        <taxon>Actinomycetota</taxon>
        <taxon>Actinomycetes</taxon>
        <taxon>Micrococcales</taxon>
        <taxon>Micrococcaceae</taxon>
        <taxon>Nesterenkonia</taxon>
    </lineage>
</organism>
<sequence>MSLHIIHPRTDGSSRATALRAVRRGELLTLRPGVFLRRAEWDQAPPWSRHLAMTAAAGLQRPARIFCRQTALVLYGVPLLGLTREVHARASSDSRAGVSGGPGPRGLIPVRTVRPPVPRTGNADCFRGLFREQVRVGGGWLPVPDVRLDGGGEVRVQVEPLPLVLMDTVPRLGTQEAVVILDAVLGGRSVLGRLDRDALAEAQQWLWSSRARAAWERALGFADPRSESPGESRSRVLIDELGFAPPQLQTVLRLPDGGTARLDFEWMREGVVGEFDGRIKFTEASRLSQTSPGEVYWAQVRREEAIRDTGRRLVRWEWDDLNRPR</sequence>
<evidence type="ECO:0000313" key="3">
    <source>
        <dbReference type="Proteomes" id="UP001260872"/>
    </source>
</evidence>
<feature type="region of interest" description="Disordered" evidence="1">
    <location>
        <begin position="91"/>
        <end position="111"/>
    </location>
</feature>
<gene>
    <name evidence="2" type="ORF">RH857_04830</name>
</gene>
<dbReference type="Proteomes" id="UP001260872">
    <property type="component" value="Unassembled WGS sequence"/>
</dbReference>
<reference evidence="3" key="1">
    <citation type="submission" date="2023-07" db="EMBL/GenBank/DDBJ databases">
        <title>Description of three actinobacteria isolated from air of manufacturing shop in a pharmaceutical factory.</title>
        <authorList>
            <person name="Zhang D.-F."/>
        </authorList>
    </citation>
    <scope>NUCLEOTIDE SEQUENCE [LARGE SCALE GENOMIC DNA]</scope>
    <source>
        <strain evidence="3">CCTCC AB 207010</strain>
    </source>
</reference>
<evidence type="ECO:0000256" key="1">
    <source>
        <dbReference type="SAM" id="MobiDB-lite"/>
    </source>
</evidence>
<dbReference type="EMBL" id="JAVKGT010000009">
    <property type="protein sequence ID" value="MDR5711456.1"/>
    <property type="molecule type" value="Genomic_DNA"/>
</dbReference>
<accession>A0ABU1FS24</accession>
<protein>
    <recommendedName>
        <fullName evidence="4">Transcriptional regulator, AbiEi antitoxin, Type IV TA system</fullName>
    </recommendedName>
</protein>
<comment type="caution">
    <text evidence="2">The sequence shown here is derived from an EMBL/GenBank/DDBJ whole genome shotgun (WGS) entry which is preliminary data.</text>
</comment>
<evidence type="ECO:0008006" key="4">
    <source>
        <dbReference type="Google" id="ProtNLM"/>
    </source>
</evidence>
<proteinExistence type="predicted"/>
<name>A0ABU1FS24_9MICC</name>
<evidence type="ECO:0000313" key="2">
    <source>
        <dbReference type="EMBL" id="MDR5711456.1"/>
    </source>
</evidence>
<dbReference type="RefSeq" id="WP_310536839.1">
    <property type="nucleotide sequence ID" value="NZ_BAAAOC010000091.1"/>
</dbReference>
<keyword evidence="3" id="KW-1185">Reference proteome</keyword>